<dbReference type="Proteomes" id="UP000295729">
    <property type="component" value="Unassembled WGS sequence"/>
</dbReference>
<dbReference type="EMBL" id="SNZA01000002">
    <property type="protein sequence ID" value="TDR14018.1"/>
    <property type="molecule type" value="Genomic_DNA"/>
</dbReference>
<dbReference type="OrthoDB" id="6106034at2"/>
<name>A0A4R6XEC7_9GAMM</name>
<dbReference type="RefSeq" id="WP_133561312.1">
    <property type="nucleotide sequence ID" value="NZ_SNZA01000002.1"/>
</dbReference>
<evidence type="ECO:0000313" key="2">
    <source>
        <dbReference type="Proteomes" id="UP000295729"/>
    </source>
</evidence>
<organism evidence="1 2">
    <name type="scientific">Marinomonas communis</name>
    <dbReference type="NCBI Taxonomy" id="28254"/>
    <lineage>
        <taxon>Bacteria</taxon>
        <taxon>Pseudomonadati</taxon>
        <taxon>Pseudomonadota</taxon>
        <taxon>Gammaproteobacteria</taxon>
        <taxon>Oceanospirillales</taxon>
        <taxon>Oceanospirillaceae</taxon>
        <taxon>Marinomonas</taxon>
    </lineage>
</organism>
<reference evidence="1 2" key="1">
    <citation type="submission" date="2019-03" db="EMBL/GenBank/DDBJ databases">
        <title>Genomic Encyclopedia of Type Strains, Phase IV (KMG-IV): sequencing the most valuable type-strain genomes for metagenomic binning, comparative biology and taxonomic classification.</title>
        <authorList>
            <person name="Goeker M."/>
        </authorList>
    </citation>
    <scope>NUCLEOTIDE SEQUENCE [LARGE SCALE GENOMIC DNA]</scope>
    <source>
        <strain evidence="1 2">DSM 5604</strain>
    </source>
</reference>
<accession>A0A4R6XEC7</accession>
<keyword evidence="2" id="KW-1185">Reference proteome</keyword>
<sequence length="103" mass="11727">MSSYNTLYEFDSSWRVTSIAMTRPLGEYAVNLSVSFAKADDVVSLEFLRIDDPQNIIELMDFQNVTVSEEVDSDRDFCTIKVELVADSYAEFWCDAVSMKSTL</sequence>
<evidence type="ECO:0000313" key="1">
    <source>
        <dbReference type="EMBL" id="TDR14018.1"/>
    </source>
</evidence>
<proteinExistence type="predicted"/>
<dbReference type="AlphaFoldDB" id="A0A4R6XEC7"/>
<gene>
    <name evidence="1" type="ORF">C8D85_1551</name>
</gene>
<comment type="caution">
    <text evidence="1">The sequence shown here is derived from an EMBL/GenBank/DDBJ whole genome shotgun (WGS) entry which is preliminary data.</text>
</comment>
<protein>
    <submittedName>
        <fullName evidence="1">Uncharacterized protein</fullName>
    </submittedName>
</protein>